<feature type="domain" description="HTH lysR-type" evidence="5">
    <location>
        <begin position="5"/>
        <end position="62"/>
    </location>
</feature>
<evidence type="ECO:0000256" key="1">
    <source>
        <dbReference type="ARBA" id="ARBA00009437"/>
    </source>
</evidence>
<dbReference type="CDD" id="cd08411">
    <property type="entry name" value="PBP2_OxyR"/>
    <property type="match status" value="1"/>
</dbReference>
<dbReference type="SUPFAM" id="SSF53850">
    <property type="entry name" value="Periplasmic binding protein-like II"/>
    <property type="match status" value="1"/>
</dbReference>
<keyword evidence="2" id="KW-0805">Transcription regulation</keyword>
<organism evidence="6 7">
    <name type="scientific">Polynucleobacter sphagniphilus</name>
    <dbReference type="NCBI Taxonomy" id="1743169"/>
    <lineage>
        <taxon>Bacteria</taxon>
        <taxon>Pseudomonadati</taxon>
        <taxon>Pseudomonadota</taxon>
        <taxon>Betaproteobacteria</taxon>
        <taxon>Burkholderiales</taxon>
        <taxon>Burkholderiaceae</taxon>
        <taxon>Polynucleobacter</taxon>
    </lineage>
</organism>
<dbReference type="InterPro" id="IPR036390">
    <property type="entry name" value="WH_DNA-bd_sf"/>
</dbReference>
<dbReference type="FunFam" id="1.10.10.10:FF:000001">
    <property type="entry name" value="LysR family transcriptional regulator"/>
    <property type="match status" value="1"/>
</dbReference>
<dbReference type="GO" id="GO:0003700">
    <property type="term" value="F:DNA-binding transcription factor activity"/>
    <property type="evidence" value="ECO:0007669"/>
    <property type="project" value="InterPro"/>
</dbReference>
<dbReference type="PANTHER" id="PTHR30346">
    <property type="entry name" value="TRANSCRIPTIONAL DUAL REGULATOR HCAR-RELATED"/>
    <property type="match status" value="1"/>
</dbReference>
<dbReference type="Gene3D" id="1.10.10.10">
    <property type="entry name" value="Winged helix-like DNA-binding domain superfamily/Winged helix DNA-binding domain"/>
    <property type="match status" value="1"/>
</dbReference>
<dbReference type="GO" id="GO:0032993">
    <property type="term" value="C:protein-DNA complex"/>
    <property type="evidence" value="ECO:0007669"/>
    <property type="project" value="TreeGrafter"/>
</dbReference>
<keyword evidence="4" id="KW-0804">Transcription</keyword>
<comment type="similarity">
    <text evidence="1">Belongs to the LysR transcriptional regulatory family.</text>
</comment>
<dbReference type="PROSITE" id="PS50931">
    <property type="entry name" value="HTH_LYSR"/>
    <property type="match status" value="1"/>
</dbReference>
<dbReference type="SUPFAM" id="SSF46785">
    <property type="entry name" value="Winged helix' DNA-binding domain"/>
    <property type="match status" value="1"/>
</dbReference>
<dbReference type="EMBL" id="JARXYA010000002">
    <property type="protein sequence ID" value="MDH6503174.1"/>
    <property type="molecule type" value="Genomic_DNA"/>
</dbReference>
<dbReference type="InterPro" id="IPR000847">
    <property type="entry name" value="LysR_HTH_N"/>
</dbReference>
<evidence type="ECO:0000313" key="7">
    <source>
        <dbReference type="Proteomes" id="UP001161160"/>
    </source>
</evidence>
<accession>A0AA43M8S8</accession>
<dbReference type="AlphaFoldDB" id="A0AA43M8S8"/>
<sequence length="301" mass="33052">MAQLPSLKQLRYFMALAKELNFTRAAEACFVGQSTLSAGLKELEDGLGVRLVERDRQNVSITPIGLEVLERVKIILAASEDLVEYADATSKPMSATIRLGVIPTITPFILPKVLPEIRARFPNLKIALREDLSANLLTRLADHQLDFALIALPYDVDGFLVEELFDDEFWLVAPANDPALKGKEVHMPTKLTERLLLLEEGHCLREHTLAACKKSDVMKVDGMEATSLLTLLQMVESGMGIALLPAMAVKGGLLNGSELEARPLAAPAPKRVIALVARPSSAHLEEFHLLAQCIKERFKDG</sequence>
<reference evidence="6" key="1">
    <citation type="submission" date="2023-04" db="EMBL/GenBank/DDBJ databases">
        <title>Genome Encyclopedia of Bacteria and Archaea VI: Functional Genomics of Type Strains.</title>
        <authorList>
            <person name="Whitman W."/>
        </authorList>
    </citation>
    <scope>NUCLEOTIDE SEQUENCE</scope>
    <source>
        <strain evidence="6">Enz.4-51</strain>
    </source>
</reference>
<dbReference type="Pfam" id="PF00126">
    <property type="entry name" value="HTH_1"/>
    <property type="match status" value="1"/>
</dbReference>
<protein>
    <submittedName>
        <fullName evidence="6">LysR family hydrogen peroxide-inducible transcriptional activator</fullName>
    </submittedName>
</protein>
<proteinExistence type="inferred from homology"/>
<dbReference type="InterPro" id="IPR005119">
    <property type="entry name" value="LysR_subst-bd"/>
</dbReference>
<evidence type="ECO:0000256" key="2">
    <source>
        <dbReference type="ARBA" id="ARBA00023015"/>
    </source>
</evidence>
<dbReference type="Gene3D" id="3.40.190.10">
    <property type="entry name" value="Periplasmic binding protein-like II"/>
    <property type="match status" value="2"/>
</dbReference>
<evidence type="ECO:0000259" key="5">
    <source>
        <dbReference type="PROSITE" id="PS50931"/>
    </source>
</evidence>
<dbReference type="PRINTS" id="PR00039">
    <property type="entry name" value="HTHLYSR"/>
</dbReference>
<evidence type="ECO:0000313" key="6">
    <source>
        <dbReference type="EMBL" id="MDH6503174.1"/>
    </source>
</evidence>
<dbReference type="Proteomes" id="UP001161160">
    <property type="component" value="Unassembled WGS sequence"/>
</dbReference>
<dbReference type="Pfam" id="PF03466">
    <property type="entry name" value="LysR_substrate"/>
    <property type="match status" value="1"/>
</dbReference>
<dbReference type="PANTHER" id="PTHR30346:SF10">
    <property type="entry name" value="TRANSCRIPTIONAL REGULATOR OF OXIDATIVE STRESS OXYR"/>
    <property type="match status" value="1"/>
</dbReference>
<evidence type="ECO:0000256" key="3">
    <source>
        <dbReference type="ARBA" id="ARBA00023125"/>
    </source>
</evidence>
<dbReference type="InterPro" id="IPR036388">
    <property type="entry name" value="WH-like_DNA-bd_sf"/>
</dbReference>
<gene>
    <name evidence="6" type="ORF">M2127_000461</name>
</gene>
<dbReference type="RefSeq" id="WP_076023001.1">
    <property type="nucleotide sequence ID" value="NZ_JAQFIK010000001.1"/>
</dbReference>
<evidence type="ECO:0000256" key="4">
    <source>
        <dbReference type="ARBA" id="ARBA00023163"/>
    </source>
</evidence>
<keyword evidence="7" id="KW-1185">Reference proteome</keyword>
<dbReference type="GO" id="GO:0003677">
    <property type="term" value="F:DNA binding"/>
    <property type="evidence" value="ECO:0007669"/>
    <property type="project" value="UniProtKB-KW"/>
</dbReference>
<dbReference type="GeneID" id="83595316"/>
<keyword evidence="3" id="KW-0238">DNA-binding</keyword>
<name>A0AA43M8S8_9BURK</name>
<comment type="caution">
    <text evidence="6">The sequence shown here is derived from an EMBL/GenBank/DDBJ whole genome shotgun (WGS) entry which is preliminary data.</text>
</comment>